<keyword evidence="2" id="KW-0378">Hydrolase</keyword>
<feature type="domain" description="Peptidase M41" evidence="1">
    <location>
        <begin position="62"/>
        <end position="151"/>
    </location>
</feature>
<dbReference type="SUPFAM" id="SSF140990">
    <property type="entry name" value="FtsH protease domain-like"/>
    <property type="match status" value="1"/>
</dbReference>
<dbReference type="EMBL" id="SJPJ01000001">
    <property type="protein sequence ID" value="TWT83922.1"/>
    <property type="molecule type" value="Genomic_DNA"/>
</dbReference>
<evidence type="ECO:0000313" key="3">
    <source>
        <dbReference type="Proteomes" id="UP000315010"/>
    </source>
</evidence>
<dbReference type="GO" id="GO:0006508">
    <property type="term" value="P:proteolysis"/>
    <property type="evidence" value="ECO:0007669"/>
    <property type="project" value="UniProtKB-KW"/>
</dbReference>
<keyword evidence="2" id="KW-0482">Metalloprotease</keyword>
<keyword evidence="2" id="KW-0645">Protease</keyword>
<dbReference type="AlphaFoldDB" id="A0A5C5Z9C3"/>
<proteinExistence type="predicted"/>
<dbReference type="Pfam" id="PF01434">
    <property type="entry name" value="Peptidase_M41"/>
    <property type="match status" value="1"/>
</dbReference>
<reference evidence="2 3" key="1">
    <citation type="submission" date="2019-02" db="EMBL/GenBank/DDBJ databases">
        <title>Deep-cultivation of Planctomycetes and their phenomic and genomic characterization uncovers novel biology.</title>
        <authorList>
            <person name="Wiegand S."/>
            <person name="Jogler M."/>
            <person name="Boedeker C."/>
            <person name="Pinto D."/>
            <person name="Vollmers J."/>
            <person name="Rivas-Marin E."/>
            <person name="Kohn T."/>
            <person name="Peeters S.H."/>
            <person name="Heuer A."/>
            <person name="Rast P."/>
            <person name="Oberbeckmann S."/>
            <person name="Bunk B."/>
            <person name="Jeske O."/>
            <person name="Meyerdierks A."/>
            <person name="Storesund J.E."/>
            <person name="Kallscheuer N."/>
            <person name="Luecker S."/>
            <person name="Lage O.M."/>
            <person name="Pohl T."/>
            <person name="Merkel B.J."/>
            <person name="Hornburger P."/>
            <person name="Mueller R.-W."/>
            <person name="Bruemmer F."/>
            <person name="Labrenz M."/>
            <person name="Spormann A.M."/>
            <person name="Op Den Camp H."/>
            <person name="Overmann J."/>
            <person name="Amann R."/>
            <person name="Jetten M.S.M."/>
            <person name="Mascher T."/>
            <person name="Medema M.H."/>
            <person name="Devos D.P."/>
            <person name="Kaster A.-K."/>
            <person name="Ovreas L."/>
            <person name="Rohde M."/>
            <person name="Galperin M.Y."/>
            <person name="Jogler C."/>
        </authorList>
    </citation>
    <scope>NUCLEOTIDE SEQUENCE [LARGE SCALE GENOMIC DNA]</scope>
    <source>
        <strain evidence="2 3">CA13</strain>
    </source>
</reference>
<organism evidence="2 3">
    <name type="scientific">Novipirellula herctigrandis</name>
    <dbReference type="NCBI Taxonomy" id="2527986"/>
    <lineage>
        <taxon>Bacteria</taxon>
        <taxon>Pseudomonadati</taxon>
        <taxon>Planctomycetota</taxon>
        <taxon>Planctomycetia</taxon>
        <taxon>Pirellulales</taxon>
        <taxon>Pirellulaceae</taxon>
        <taxon>Novipirellula</taxon>
    </lineage>
</organism>
<accession>A0A5C5Z9C3</accession>
<sequence>MCYGAEGDLEETPKVAFEQHKIGNAATLAEKPTDHYSAMMNDATQQNEKTSSQIAAFDAIMATAYHEAGHAVMALSLGRSIQKVTVSPTRTAHGQSRLGVCELKKGRSKKSKDAVEDDTLILLAGMVAEARFTGSYCHQGASQDLRYVQSLLSNRAGNARQIERLQRRLLDKTEHLLLEPGHAKAIQQIANELVEKTTISGRAARHFYDQCVASK</sequence>
<gene>
    <name evidence="2" type="primary">ftsH_2</name>
    <name evidence="2" type="ORF">CA13_53960</name>
</gene>
<keyword evidence="3" id="KW-1185">Reference proteome</keyword>
<dbReference type="Proteomes" id="UP000315010">
    <property type="component" value="Unassembled WGS sequence"/>
</dbReference>
<dbReference type="GO" id="GO:0005524">
    <property type="term" value="F:ATP binding"/>
    <property type="evidence" value="ECO:0007669"/>
    <property type="project" value="InterPro"/>
</dbReference>
<name>A0A5C5Z9C3_9BACT</name>
<comment type="caution">
    <text evidence="2">The sequence shown here is derived from an EMBL/GenBank/DDBJ whole genome shotgun (WGS) entry which is preliminary data.</text>
</comment>
<evidence type="ECO:0000313" key="2">
    <source>
        <dbReference type="EMBL" id="TWT83922.1"/>
    </source>
</evidence>
<dbReference type="GO" id="GO:0004176">
    <property type="term" value="F:ATP-dependent peptidase activity"/>
    <property type="evidence" value="ECO:0007669"/>
    <property type="project" value="InterPro"/>
</dbReference>
<dbReference type="Gene3D" id="1.20.58.760">
    <property type="entry name" value="Peptidase M41"/>
    <property type="match status" value="1"/>
</dbReference>
<protein>
    <submittedName>
        <fullName evidence="2">ATP-dependent zinc metalloprotease FtsH</fullName>
    </submittedName>
</protein>
<dbReference type="InterPro" id="IPR037219">
    <property type="entry name" value="Peptidase_M41-like"/>
</dbReference>
<evidence type="ECO:0000259" key="1">
    <source>
        <dbReference type="Pfam" id="PF01434"/>
    </source>
</evidence>
<dbReference type="InterPro" id="IPR000642">
    <property type="entry name" value="Peptidase_M41"/>
</dbReference>
<dbReference type="GO" id="GO:0004222">
    <property type="term" value="F:metalloendopeptidase activity"/>
    <property type="evidence" value="ECO:0007669"/>
    <property type="project" value="InterPro"/>
</dbReference>